<comment type="subcellular location">
    <subcellularLocation>
        <location evidence="1">Cell membrane</location>
        <topology evidence="1">Multi-pass membrane protein</topology>
    </subcellularLocation>
</comment>
<dbReference type="Gene3D" id="2.30.30.60">
    <property type="match status" value="1"/>
</dbReference>
<feature type="transmembrane region" description="Helical" evidence="8">
    <location>
        <begin position="507"/>
        <end position="525"/>
    </location>
</feature>
<evidence type="ECO:0000256" key="5">
    <source>
        <dbReference type="ARBA" id="ARBA00022989"/>
    </source>
</evidence>
<feature type="transmembrane region" description="Helical" evidence="8">
    <location>
        <begin position="169"/>
        <end position="194"/>
    </location>
</feature>
<name>A0A9J7AVJ7_9PROT</name>
<sequence>MKALTGLRRLLLGLAICAYAMIFASGASMSQMPVTAQTAEPDPLQKLVSEMTPEQKDALTRLIETLDAHEKTGASVETGPSMVARMQTVLSGFRLYVSEKIAGLPDLLSSIGSGLAQAEGELLKLLGFLLLSIAAAVAAEQLFIRVAAPWRDRIRVPSGGALGEIIGKLGLRAVLELGGVVVFLVVALLIANAVPSNKEHVVSVSSFVLLAVGLARIAAAILRFVLAPNRPDLRLVAASDDTVRTLYRFLVFVFGAGGFLMFLSDFVVRAGQDVGEDMRFWTSLLATLWLIGTLWHTRAGLTRILIGDADEPTPGLARMARWWPPVMILLLTANWLFLQTAISAGVEVISPLRGTLVIVLILITPFLDTMVRGIASYLVPSEAVSGGTEFADESERPVPEIERQTRLSYIRIGRTLLFGAIVILVGKLWGLSLQGIASVGIGAELAAHMLGALLILACGYLVWEFCNLWINRRLIGEGVTGDAAAPAHGGGEGGGAGQSRLATVLPLVRVVLSAVIAVLTVLLALDSLGINITPLLAGAGVIGLAVGFGAQTLVKDVVSGVFFLLDDAFRVGEFIDAGGTLGAVEKISVRSILLRSVNGPIHIIPYGEIAKVTNMSRDWVIMKLRFTVPFDTDLDKVRKIFKKIGQEMMEVPELAEGIIEPFKSQGAADVDDVGIIVRGKFMTKPGHQFAVRKEVYSRVQRAFRENGIDFARKEVRVNIPGLGDHADLTPEQENAIAAAASQAAEPPAAEPQARKAPADDR</sequence>
<feature type="transmembrane region" description="Helical" evidence="8">
    <location>
        <begin position="280"/>
        <end position="301"/>
    </location>
</feature>
<keyword evidence="4 8" id="KW-0812">Transmembrane</keyword>
<dbReference type="PANTHER" id="PTHR30460">
    <property type="entry name" value="MODERATE CONDUCTANCE MECHANOSENSITIVE CHANNEL YBIO"/>
    <property type="match status" value="1"/>
</dbReference>
<dbReference type="SUPFAM" id="SSF82689">
    <property type="entry name" value="Mechanosensitive channel protein MscS (YggB), C-terminal domain"/>
    <property type="match status" value="1"/>
</dbReference>
<feature type="transmembrane region" description="Helical" evidence="8">
    <location>
        <begin position="125"/>
        <end position="148"/>
    </location>
</feature>
<keyword evidence="5 8" id="KW-1133">Transmembrane helix</keyword>
<keyword evidence="13" id="KW-1185">Reference proteome</keyword>
<evidence type="ECO:0000259" key="10">
    <source>
        <dbReference type="Pfam" id="PF21082"/>
    </source>
</evidence>
<feature type="domain" description="Mechanosensitive ion channel MscS" evidence="9">
    <location>
        <begin position="552"/>
        <end position="617"/>
    </location>
</feature>
<feature type="domain" description="Mechanosensitive ion channel MscS C-terminal" evidence="10">
    <location>
        <begin position="623"/>
        <end position="710"/>
    </location>
</feature>
<dbReference type="InterPro" id="IPR010920">
    <property type="entry name" value="LSM_dom_sf"/>
</dbReference>
<evidence type="ECO:0000259" key="11">
    <source>
        <dbReference type="Pfam" id="PF21088"/>
    </source>
</evidence>
<keyword evidence="6 8" id="KW-0472">Membrane</keyword>
<dbReference type="InterPro" id="IPR011066">
    <property type="entry name" value="MscS_channel_C_sf"/>
</dbReference>
<evidence type="ECO:0000256" key="1">
    <source>
        <dbReference type="ARBA" id="ARBA00004651"/>
    </source>
</evidence>
<protein>
    <submittedName>
        <fullName evidence="12">Mechanosensitive ion channel</fullName>
    </submittedName>
</protein>
<feature type="transmembrane region" description="Helical" evidence="8">
    <location>
        <begin position="206"/>
        <end position="226"/>
    </location>
</feature>
<dbReference type="AlphaFoldDB" id="A0A9J7AVJ7"/>
<accession>A0A9J7AVJ7</accession>
<gene>
    <name evidence="12" type="ORF">NUH88_18795</name>
</gene>
<feature type="transmembrane region" description="Helical" evidence="8">
    <location>
        <begin position="322"/>
        <end position="342"/>
    </location>
</feature>
<dbReference type="SUPFAM" id="SSF82861">
    <property type="entry name" value="Mechanosensitive channel protein MscS (YggB), transmembrane region"/>
    <property type="match status" value="1"/>
</dbReference>
<feature type="transmembrane region" description="Helical" evidence="8">
    <location>
        <begin position="531"/>
        <end position="550"/>
    </location>
</feature>
<evidence type="ECO:0000313" key="12">
    <source>
        <dbReference type="EMBL" id="UUX49437.1"/>
    </source>
</evidence>
<feature type="transmembrane region" description="Helical" evidence="8">
    <location>
        <begin position="246"/>
        <end position="268"/>
    </location>
</feature>
<dbReference type="RefSeq" id="WP_257768092.1">
    <property type="nucleotide sequence ID" value="NZ_CP102480.1"/>
</dbReference>
<evidence type="ECO:0000256" key="8">
    <source>
        <dbReference type="SAM" id="Phobius"/>
    </source>
</evidence>
<feature type="compositionally biased region" description="Basic and acidic residues" evidence="7">
    <location>
        <begin position="752"/>
        <end position="761"/>
    </location>
</feature>
<proteinExistence type="inferred from homology"/>
<dbReference type="Pfam" id="PF00924">
    <property type="entry name" value="MS_channel_2nd"/>
    <property type="match status" value="1"/>
</dbReference>
<dbReference type="InterPro" id="IPR011014">
    <property type="entry name" value="MscS_channel_TM-2"/>
</dbReference>
<dbReference type="KEGG" id="naci:NUH88_18795"/>
<dbReference type="InterPro" id="IPR049278">
    <property type="entry name" value="MS_channel_C"/>
</dbReference>
<evidence type="ECO:0000313" key="13">
    <source>
        <dbReference type="Proteomes" id="UP001060336"/>
    </source>
</evidence>
<dbReference type="InterPro" id="IPR023408">
    <property type="entry name" value="MscS_beta-dom_sf"/>
</dbReference>
<feature type="region of interest" description="Disordered" evidence="7">
    <location>
        <begin position="737"/>
        <end position="761"/>
    </location>
</feature>
<dbReference type="GO" id="GO:0008381">
    <property type="term" value="F:mechanosensitive monoatomic ion channel activity"/>
    <property type="evidence" value="ECO:0007669"/>
    <property type="project" value="InterPro"/>
</dbReference>
<evidence type="ECO:0000256" key="6">
    <source>
        <dbReference type="ARBA" id="ARBA00023136"/>
    </source>
</evidence>
<evidence type="ECO:0000256" key="3">
    <source>
        <dbReference type="ARBA" id="ARBA00022475"/>
    </source>
</evidence>
<evidence type="ECO:0000256" key="2">
    <source>
        <dbReference type="ARBA" id="ARBA00008017"/>
    </source>
</evidence>
<dbReference type="InterPro" id="IPR045276">
    <property type="entry name" value="YbiO_bact"/>
</dbReference>
<dbReference type="PANTHER" id="PTHR30460:SF0">
    <property type="entry name" value="MODERATE CONDUCTANCE MECHANOSENSITIVE CHANNEL YBIO"/>
    <property type="match status" value="1"/>
</dbReference>
<feature type="transmembrane region" description="Helical" evidence="8">
    <location>
        <begin position="445"/>
        <end position="463"/>
    </location>
</feature>
<reference evidence="12" key="1">
    <citation type="submission" date="2022-08" db="EMBL/GenBank/DDBJ databases">
        <title>Nisaea acidiphila sp. nov., isolated from a marine algal debris and emended description of the genus Nisaea Urios et al. 2008.</title>
        <authorList>
            <person name="Kwon K."/>
        </authorList>
    </citation>
    <scope>NUCLEOTIDE SEQUENCE</scope>
    <source>
        <strain evidence="12">MEBiC11861</strain>
    </source>
</reference>
<evidence type="ECO:0000259" key="9">
    <source>
        <dbReference type="Pfam" id="PF00924"/>
    </source>
</evidence>
<dbReference type="Gene3D" id="3.30.70.100">
    <property type="match status" value="1"/>
</dbReference>
<keyword evidence="3" id="KW-1003">Cell membrane</keyword>
<organism evidence="12 13">
    <name type="scientific">Nisaea acidiphila</name>
    <dbReference type="NCBI Taxonomy" id="1862145"/>
    <lineage>
        <taxon>Bacteria</taxon>
        <taxon>Pseudomonadati</taxon>
        <taxon>Pseudomonadota</taxon>
        <taxon>Alphaproteobacteria</taxon>
        <taxon>Rhodospirillales</taxon>
        <taxon>Thalassobaculaceae</taxon>
        <taxon>Nisaea</taxon>
    </lineage>
</organism>
<evidence type="ECO:0000256" key="4">
    <source>
        <dbReference type="ARBA" id="ARBA00022692"/>
    </source>
</evidence>
<feature type="transmembrane region" description="Helical" evidence="8">
    <location>
        <begin position="348"/>
        <end position="367"/>
    </location>
</feature>
<dbReference type="Gene3D" id="1.10.287.1260">
    <property type="match status" value="1"/>
</dbReference>
<dbReference type="Proteomes" id="UP001060336">
    <property type="component" value="Chromosome"/>
</dbReference>
<feature type="compositionally biased region" description="Low complexity" evidence="7">
    <location>
        <begin position="737"/>
        <end position="751"/>
    </location>
</feature>
<dbReference type="InterPro" id="IPR006685">
    <property type="entry name" value="MscS_channel_2nd"/>
</dbReference>
<dbReference type="InterPro" id="IPR049142">
    <property type="entry name" value="MS_channel_1st"/>
</dbReference>
<dbReference type="SUPFAM" id="SSF50182">
    <property type="entry name" value="Sm-like ribonucleoproteins"/>
    <property type="match status" value="1"/>
</dbReference>
<feature type="transmembrane region" description="Helical" evidence="8">
    <location>
        <begin position="416"/>
        <end position="439"/>
    </location>
</feature>
<feature type="domain" description="Mechanosensitive ion channel transmembrane helices 2/3" evidence="11">
    <location>
        <begin position="512"/>
        <end position="551"/>
    </location>
</feature>
<dbReference type="EMBL" id="CP102480">
    <property type="protein sequence ID" value="UUX49437.1"/>
    <property type="molecule type" value="Genomic_DNA"/>
</dbReference>
<dbReference type="GO" id="GO:0005886">
    <property type="term" value="C:plasma membrane"/>
    <property type="evidence" value="ECO:0007669"/>
    <property type="project" value="UniProtKB-SubCell"/>
</dbReference>
<evidence type="ECO:0000256" key="7">
    <source>
        <dbReference type="SAM" id="MobiDB-lite"/>
    </source>
</evidence>
<dbReference type="Pfam" id="PF21082">
    <property type="entry name" value="MS_channel_3rd"/>
    <property type="match status" value="1"/>
</dbReference>
<dbReference type="Pfam" id="PF21088">
    <property type="entry name" value="MS_channel_1st"/>
    <property type="match status" value="1"/>
</dbReference>
<comment type="similarity">
    <text evidence="2">Belongs to the MscS (TC 1.A.23) family.</text>
</comment>